<sequence length="160" mass="16966">MEILLIVVFSCLLLCGVLLALIPSVPAMLYMLIVATLFGFVDQFTHLTLTVYFILVSLYVISFLVDLLSGALGAKYGGASLRSILFGIIGAFVGTLLLPPFGGLLGLFGAILASEFLIHNDHKHAFRAATLGVLGAAVGVVINSILATVFFVTFLLSVIF</sequence>
<dbReference type="AlphaFoldDB" id="A0A1G2M1R1"/>
<dbReference type="Proteomes" id="UP000178873">
    <property type="component" value="Unassembled WGS sequence"/>
</dbReference>
<keyword evidence="1" id="KW-0472">Membrane</keyword>
<feature type="transmembrane region" description="Helical" evidence="1">
    <location>
        <begin position="49"/>
        <end position="72"/>
    </location>
</feature>
<keyword evidence="1" id="KW-0812">Transmembrane</keyword>
<evidence type="ECO:0008006" key="4">
    <source>
        <dbReference type="Google" id="ProtNLM"/>
    </source>
</evidence>
<name>A0A1G2M1R1_9BACT</name>
<evidence type="ECO:0000313" key="2">
    <source>
        <dbReference type="EMBL" id="OHA17704.1"/>
    </source>
</evidence>
<accession>A0A1G2M1R1</accession>
<protein>
    <recommendedName>
        <fullName evidence="4">DUF456 domain-containing protein</fullName>
    </recommendedName>
</protein>
<evidence type="ECO:0000313" key="3">
    <source>
        <dbReference type="Proteomes" id="UP000178873"/>
    </source>
</evidence>
<comment type="caution">
    <text evidence="2">The sequence shown here is derived from an EMBL/GenBank/DDBJ whole genome shotgun (WGS) entry which is preliminary data.</text>
</comment>
<feature type="transmembrane region" description="Helical" evidence="1">
    <location>
        <begin position="84"/>
        <end position="113"/>
    </location>
</feature>
<dbReference type="InterPro" id="IPR007403">
    <property type="entry name" value="DUF456"/>
</dbReference>
<dbReference type="PANTHER" id="PTHR39165:SF1">
    <property type="entry name" value="DUF456 DOMAIN-CONTAINING PROTEIN"/>
    <property type="match status" value="1"/>
</dbReference>
<evidence type="ECO:0000256" key="1">
    <source>
        <dbReference type="SAM" id="Phobius"/>
    </source>
</evidence>
<dbReference type="Pfam" id="PF04306">
    <property type="entry name" value="DUF456"/>
    <property type="match status" value="1"/>
</dbReference>
<organism evidence="2 3">
    <name type="scientific">Candidatus Taylorbacteria bacterium RIFCSPHIGHO2_01_FULL_46_22b</name>
    <dbReference type="NCBI Taxonomy" id="1802301"/>
    <lineage>
        <taxon>Bacteria</taxon>
        <taxon>Candidatus Tayloriibacteriota</taxon>
    </lineage>
</organism>
<dbReference type="EMBL" id="MHRF01000013">
    <property type="protein sequence ID" value="OHA17704.1"/>
    <property type="molecule type" value="Genomic_DNA"/>
</dbReference>
<reference evidence="2 3" key="1">
    <citation type="journal article" date="2016" name="Nat. Commun.">
        <title>Thousands of microbial genomes shed light on interconnected biogeochemical processes in an aquifer system.</title>
        <authorList>
            <person name="Anantharaman K."/>
            <person name="Brown C.T."/>
            <person name="Hug L.A."/>
            <person name="Sharon I."/>
            <person name="Castelle C.J."/>
            <person name="Probst A.J."/>
            <person name="Thomas B.C."/>
            <person name="Singh A."/>
            <person name="Wilkins M.J."/>
            <person name="Karaoz U."/>
            <person name="Brodie E.L."/>
            <person name="Williams K.H."/>
            <person name="Hubbard S.S."/>
            <person name="Banfield J.F."/>
        </authorList>
    </citation>
    <scope>NUCLEOTIDE SEQUENCE [LARGE SCALE GENOMIC DNA]</scope>
</reference>
<feature type="transmembrane region" description="Helical" evidence="1">
    <location>
        <begin position="133"/>
        <end position="159"/>
    </location>
</feature>
<gene>
    <name evidence="2" type="ORF">A2664_03770</name>
</gene>
<proteinExistence type="predicted"/>
<dbReference type="PANTHER" id="PTHR39165">
    <property type="entry name" value="IG HYPOTHETICAL 17883"/>
    <property type="match status" value="1"/>
</dbReference>
<keyword evidence="1" id="KW-1133">Transmembrane helix</keyword>